<reference evidence="3" key="1">
    <citation type="submission" date="2015-07" db="EMBL/GenBank/DDBJ databases">
        <title>Nocardia seriolae U-1 whole genome shotgun sequence.</title>
        <authorList>
            <person name="Imajoh M."/>
            <person name="Fukumoto Y."/>
            <person name="Sukeda M."/>
            <person name="Yamane J."/>
            <person name="Yamasaki K."/>
            <person name="Shimizu M."/>
            <person name="Ohnishi K."/>
            <person name="Oshima S."/>
        </authorList>
    </citation>
    <scope>NUCLEOTIDE SEQUENCE [LARGE SCALE GENOMIC DNA]</scope>
    <source>
        <strain evidence="3">U-1</strain>
    </source>
</reference>
<evidence type="ECO:0000313" key="3">
    <source>
        <dbReference type="Proteomes" id="UP000037179"/>
    </source>
</evidence>
<feature type="region of interest" description="Disordered" evidence="1">
    <location>
        <begin position="1"/>
        <end position="40"/>
    </location>
</feature>
<dbReference type="Proteomes" id="UP000037179">
    <property type="component" value="Unassembled WGS sequence"/>
</dbReference>
<evidence type="ECO:0000256" key="1">
    <source>
        <dbReference type="SAM" id="MobiDB-lite"/>
    </source>
</evidence>
<accession>A0ABC9Z6J2</accession>
<evidence type="ECO:0000313" key="2">
    <source>
        <dbReference type="EMBL" id="GAP33235.1"/>
    </source>
</evidence>
<gene>
    <name evidence="2" type="ORF">NSK11_contig00227-0004</name>
</gene>
<name>A0ABC9Z6J2_9NOCA</name>
<reference evidence="2 3" key="2">
    <citation type="journal article" date="2016" name="Genome Announc.">
        <title>Draft Genome Sequence of Erythromycin- and Oxytetracycline-Sensitive Nocardia seriolae Strain U-1 (NBRC 110359).</title>
        <authorList>
            <person name="Imajoh M."/>
            <person name="Sukeda M."/>
            <person name="Shimizu M."/>
            <person name="Yamane J."/>
            <person name="Ohnishi K."/>
            <person name="Oshima S."/>
        </authorList>
    </citation>
    <scope>NUCLEOTIDE SEQUENCE [LARGE SCALE GENOMIC DNA]</scope>
    <source>
        <strain evidence="2 3">U-1</strain>
    </source>
</reference>
<proteinExistence type="predicted"/>
<dbReference type="AlphaFoldDB" id="A0ABC9Z6J2"/>
<organism evidence="2 3">
    <name type="scientific">Nocardia seriolae</name>
    <dbReference type="NCBI Taxonomy" id="37332"/>
    <lineage>
        <taxon>Bacteria</taxon>
        <taxon>Bacillati</taxon>
        <taxon>Actinomycetota</taxon>
        <taxon>Actinomycetes</taxon>
        <taxon>Mycobacteriales</taxon>
        <taxon>Nocardiaceae</taxon>
        <taxon>Nocardia</taxon>
    </lineage>
</organism>
<sequence length="65" mass="7392">MGRTTVPDLFNRQFSSRSVERAQQEQSSYGVTRTRGRPFGGQITYTQRADHHCYRLADLAFGNAP</sequence>
<protein>
    <submittedName>
        <fullName evidence="2">Uncharacterized protein</fullName>
    </submittedName>
</protein>
<dbReference type="EMBL" id="BBYQ01000227">
    <property type="protein sequence ID" value="GAP33235.1"/>
    <property type="molecule type" value="Genomic_DNA"/>
</dbReference>
<comment type="caution">
    <text evidence="2">The sequence shown here is derived from an EMBL/GenBank/DDBJ whole genome shotgun (WGS) entry which is preliminary data.</text>
</comment>
<keyword evidence="3" id="KW-1185">Reference proteome</keyword>